<gene>
    <name evidence="3" type="primary">APA2</name>
    <name evidence="3" type="ORF">K7432_002695</name>
</gene>
<feature type="domain" description="Ap4A phosphorylase 1/2 N-terminal" evidence="2">
    <location>
        <begin position="3"/>
        <end position="156"/>
    </location>
</feature>
<dbReference type="InterPro" id="IPR019200">
    <property type="entry name" value="ATP_adenylylTrfase_C"/>
</dbReference>
<evidence type="ECO:0000259" key="1">
    <source>
        <dbReference type="Pfam" id="PF09830"/>
    </source>
</evidence>
<dbReference type="InterPro" id="IPR009163">
    <property type="entry name" value="Ap4A_phos1/2"/>
</dbReference>
<dbReference type="Gene3D" id="3.30.428.70">
    <property type="match status" value="1"/>
</dbReference>
<keyword evidence="3" id="KW-0548">Nucleotidyltransferase</keyword>
<evidence type="ECO:0000313" key="3">
    <source>
        <dbReference type="EMBL" id="KAK9722391.1"/>
    </source>
</evidence>
<proteinExistence type="predicted"/>
<evidence type="ECO:0000259" key="2">
    <source>
        <dbReference type="Pfam" id="PF19327"/>
    </source>
</evidence>
<accession>A0ABR2W7G8</accession>
<dbReference type="PANTHER" id="PTHR38420">
    <property type="entry name" value="AP-4-A PHOSPHORYLASE II"/>
    <property type="match status" value="1"/>
</dbReference>
<dbReference type="Pfam" id="PF19327">
    <property type="entry name" value="Ap4A_phos_N"/>
    <property type="match status" value="1"/>
</dbReference>
<dbReference type="Proteomes" id="UP001479436">
    <property type="component" value="Unassembled WGS sequence"/>
</dbReference>
<dbReference type="Pfam" id="PF09830">
    <property type="entry name" value="ATP_transf"/>
    <property type="match status" value="1"/>
</dbReference>
<keyword evidence="4" id="KW-1185">Reference proteome</keyword>
<protein>
    <submittedName>
        <fullName evidence="3">Bifunctional AP-4-A phosphorylase/ADP sulfurylase</fullName>
        <ecNumber evidence="3">2.7.7.53</ecNumber>
    </submittedName>
</protein>
<dbReference type="SUPFAM" id="SSF54197">
    <property type="entry name" value="HIT-like"/>
    <property type="match status" value="1"/>
</dbReference>
<comment type="caution">
    <text evidence="3">The sequence shown here is derived from an EMBL/GenBank/DDBJ whole genome shotgun (WGS) entry which is preliminary data.</text>
</comment>
<evidence type="ECO:0000313" key="4">
    <source>
        <dbReference type="Proteomes" id="UP001479436"/>
    </source>
</evidence>
<reference evidence="3 4" key="1">
    <citation type="submission" date="2023-04" db="EMBL/GenBank/DDBJ databases">
        <title>Genome of Basidiobolus ranarum AG-B5.</title>
        <authorList>
            <person name="Stajich J.E."/>
            <person name="Carter-House D."/>
            <person name="Gryganskyi A."/>
        </authorList>
    </citation>
    <scope>NUCLEOTIDE SEQUENCE [LARGE SCALE GENOMIC DNA]</scope>
    <source>
        <strain evidence="3 4">AG-B5</strain>
    </source>
</reference>
<dbReference type="EC" id="2.7.7.53" evidence="3"/>
<sequence>MALDDQIQKTHEAALKKGELIFTDTTVETFSEDGVEYELRLVPQLEKKPVQASNEESSDKSAKPTNPFLPYNPDLCVTELEKHVVLLNKFCVVPGHLLVVTKEFERQSLPINPSDFAALWKTMTSVHKQKTLGFYNSGPMSGASQPHKHMQILPLEKLEVPPMDQFFVNTKLVPGKTSQLPGLPFLHYGVLFDQEKIKELKEPEAVGEYLVDLYSDLLDSVFENVAKYHLGEGIRLEGPVSYNLLVTSTWMLIVPRKEEKFGQISVNSLGFSGMLLFRSQEDLDLVKRIGYMRLLSSLTYPLPNAEPVKSEPLPAL</sequence>
<dbReference type="InterPro" id="IPR045759">
    <property type="entry name" value="Ap4A_phos1/2_N"/>
</dbReference>
<dbReference type="GO" id="GO:0003877">
    <property type="term" value="F:ATP:ADP adenylyltransferase activity"/>
    <property type="evidence" value="ECO:0007669"/>
    <property type="project" value="UniProtKB-EC"/>
</dbReference>
<dbReference type="EMBL" id="JASJQH010006950">
    <property type="protein sequence ID" value="KAK9722391.1"/>
    <property type="molecule type" value="Genomic_DNA"/>
</dbReference>
<dbReference type="PANTHER" id="PTHR38420:SF1">
    <property type="entry name" value="PUTATIVE (AFU_ORTHOLOGUE AFUA_5G14690)-RELATED"/>
    <property type="match status" value="1"/>
</dbReference>
<dbReference type="InterPro" id="IPR043171">
    <property type="entry name" value="Ap4A_phos1/2-like"/>
</dbReference>
<organism evidence="3 4">
    <name type="scientific">Basidiobolus ranarum</name>
    <dbReference type="NCBI Taxonomy" id="34480"/>
    <lineage>
        <taxon>Eukaryota</taxon>
        <taxon>Fungi</taxon>
        <taxon>Fungi incertae sedis</taxon>
        <taxon>Zoopagomycota</taxon>
        <taxon>Entomophthoromycotina</taxon>
        <taxon>Basidiobolomycetes</taxon>
        <taxon>Basidiobolales</taxon>
        <taxon>Basidiobolaceae</taxon>
        <taxon>Basidiobolus</taxon>
    </lineage>
</organism>
<dbReference type="PIRSF" id="PIRSF000846">
    <property type="entry name" value="ATP_adenylyltr"/>
    <property type="match status" value="1"/>
</dbReference>
<feature type="domain" description="ATP adenylyltransferase C-terminal" evidence="1">
    <location>
        <begin position="182"/>
        <end position="301"/>
    </location>
</feature>
<keyword evidence="3" id="KW-0808">Transferase</keyword>
<dbReference type="InterPro" id="IPR036265">
    <property type="entry name" value="HIT-like_sf"/>
</dbReference>
<name>A0ABR2W7G8_9FUNG</name>